<reference evidence="2" key="1">
    <citation type="journal article" date="2020" name="Stud. Mycol.">
        <title>101 Dothideomycetes genomes: a test case for predicting lifestyles and emergence of pathogens.</title>
        <authorList>
            <person name="Haridas S."/>
            <person name="Albert R."/>
            <person name="Binder M."/>
            <person name="Bloem J."/>
            <person name="Labutti K."/>
            <person name="Salamov A."/>
            <person name="Andreopoulos B."/>
            <person name="Baker S."/>
            <person name="Barry K."/>
            <person name="Bills G."/>
            <person name="Bluhm B."/>
            <person name="Cannon C."/>
            <person name="Castanera R."/>
            <person name="Culley D."/>
            <person name="Daum C."/>
            <person name="Ezra D."/>
            <person name="Gonzalez J."/>
            <person name="Henrissat B."/>
            <person name="Kuo A."/>
            <person name="Liang C."/>
            <person name="Lipzen A."/>
            <person name="Lutzoni F."/>
            <person name="Magnuson J."/>
            <person name="Mondo S."/>
            <person name="Nolan M."/>
            <person name="Ohm R."/>
            <person name="Pangilinan J."/>
            <person name="Park H.-J."/>
            <person name="Ramirez L."/>
            <person name="Alfaro M."/>
            <person name="Sun H."/>
            <person name="Tritt A."/>
            <person name="Yoshinaga Y."/>
            <person name="Zwiers L.-H."/>
            <person name="Turgeon B."/>
            <person name="Goodwin S."/>
            <person name="Spatafora J."/>
            <person name="Crous P."/>
            <person name="Grigoriev I."/>
        </authorList>
    </citation>
    <scope>NUCLEOTIDE SEQUENCE</scope>
    <source>
        <strain evidence="2">CBS 269.34</strain>
    </source>
</reference>
<feature type="transmembrane region" description="Helical" evidence="1">
    <location>
        <begin position="67"/>
        <end position="86"/>
    </location>
</feature>
<dbReference type="Proteomes" id="UP000799750">
    <property type="component" value="Unassembled WGS sequence"/>
</dbReference>
<dbReference type="AlphaFoldDB" id="A0A6A6QYX1"/>
<dbReference type="EMBL" id="MU004188">
    <property type="protein sequence ID" value="KAF2496277.1"/>
    <property type="molecule type" value="Genomic_DNA"/>
</dbReference>
<evidence type="ECO:0000313" key="3">
    <source>
        <dbReference type="Proteomes" id="UP000799750"/>
    </source>
</evidence>
<feature type="transmembrane region" description="Helical" evidence="1">
    <location>
        <begin position="130"/>
        <end position="147"/>
    </location>
</feature>
<feature type="transmembrane region" description="Helical" evidence="1">
    <location>
        <begin position="17"/>
        <end position="39"/>
    </location>
</feature>
<proteinExistence type="predicted"/>
<gene>
    <name evidence="2" type="ORF">BU16DRAFT_617743</name>
</gene>
<protein>
    <submittedName>
        <fullName evidence="2">Uncharacterized protein</fullName>
    </submittedName>
</protein>
<keyword evidence="1" id="KW-0472">Membrane</keyword>
<keyword evidence="1" id="KW-1133">Transmembrane helix</keyword>
<name>A0A6A6QYX1_9PEZI</name>
<keyword evidence="1" id="KW-0812">Transmembrane</keyword>
<keyword evidence="3" id="KW-1185">Reference proteome</keyword>
<sequence length="192" mass="20956">MAVPTIFAPCIRSSVSLYLALTFLQVGASSIAGFILSIWSGSTTITTALTVPTSARTTSSGKLGSRGCYWIVASLLAAFTLSLMHISQVWDTTCGTFSAVASETHSREEEDDSFPAVKAFKRALQSVNNTALLVDAAILVVFLLAYTEYSQNIILGPVIPYCTLFRFSPRRDDEYWKSLRMLDKECIISQCA</sequence>
<organism evidence="2 3">
    <name type="scientific">Lophium mytilinum</name>
    <dbReference type="NCBI Taxonomy" id="390894"/>
    <lineage>
        <taxon>Eukaryota</taxon>
        <taxon>Fungi</taxon>
        <taxon>Dikarya</taxon>
        <taxon>Ascomycota</taxon>
        <taxon>Pezizomycotina</taxon>
        <taxon>Dothideomycetes</taxon>
        <taxon>Pleosporomycetidae</taxon>
        <taxon>Mytilinidiales</taxon>
        <taxon>Mytilinidiaceae</taxon>
        <taxon>Lophium</taxon>
    </lineage>
</organism>
<evidence type="ECO:0000256" key="1">
    <source>
        <dbReference type="SAM" id="Phobius"/>
    </source>
</evidence>
<evidence type="ECO:0000313" key="2">
    <source>
        <dbReference type="EMBL" id="KAF2496277.1"/>
    </source>
</evidence>
<accession>A0A6A6QYX1</accession>